<reference evidence="2" key="1">
    <citation type="submission" date="2020-03" db="EMBL/GenBank/DDBJ databases">
        <title>FDA dAtabase for Regulatory Grade micrObial Sequences (FDA-ARGOS): Supporting development and validation of Infectious Disease Dx tests.</title>
        <authorList>
            <person name="Campos J."/>
            <person name="Goldberg B."/>
            <person name="Tallon L."/>
            <person name="Sadzewicz L."/>
            <person name="Vavikolanu K."/>
            <person name="Mehta A."/>
            <person name="Aluvathingal J."/>
            <person name="Nadendla S."/>
            <person name="Nandy P."/>
            <person name="Geyer C."/>
            <person name="Yan Y."/>
            <person name="Sichtig H."/>
        </authorList>
    </citation>
    <scope>NUCLEOTIDE SEQUENCE [LARGE SCALE GENOMIC DNA]</scope>
    <source>
        <strain evidence="2">FDAARGOS_652</strain>
    </source>
</reference>
<organism evidence="2 3">
    <name type="scientific">Candida parapsilosis</name>
    <name type="common">Yeast</name>
    <dbReference type="NCBI Taxonomy" id="5480"/>
    <lineage>
        <taxon>Eukaryota</taxon>
        <taxon>Fungi</taxon>
        <taxon>Dikarya</taxon>
        <taxon>Ascomycota</taxon>
        <taxon>Saccharomycotina</taxon>
        <taxon>Pichiomycetes</taxon>
        <taxon>Debaryomycetaceae</taxon>
        <taxon>Candida/Lodderomyces clade</taxon>
        <taxon>Candida</taxon>
    </lineage>
</organism>
<dbReference type="Proteomes" id="UP000590412">
    <property type="component" value="Unassembled WGS sequence"/>
</dbReference>
<feature type="transmembrane region" description="Helical" evidence="1">
    <location>
        <begin position="245"/>
        <end position="269"/>
    </location>
</feature>
<dbReference type="EMBL" id="JABWAB010000007">
    <property type="protein sequence ID" value="KAF6047111.1"/>
    <property type="molecule type" value="Genomic_DNA"/>
</dbReference>
<feature type="transmembrane region" description="Helical" evidence="1">
    <location>
        <begin position="23"/>
        <end position="44"/>
    </location>
</feature>
<feature type="transmembrane region" description="Helical" evidence="1">
    <location>
        <begin position="289"/>
        <end position="308"/>
    </location>
</feature>
<gene>
    <name evidence="2" type="ORF">FOB60_004647</name>
</gene>
<keyword evidence="1" id="KW-0472">Membrane</keyword>
<comment type="caution">
    <text evidence="2">The sequence shown here is derived from an EMBL/GenBank/DDBJ whole genome shotgun (WGS) entry which is preliminary data.</text>
</comment>
<proteinExistence type="predicted"/>
<evidence type="ECO:0000313" key="3">
    <source>
        <dbReference type="Proteomes" id="UP000590412"/>
    </source>
</evidence>
<protein>
    <submittedName>
        <fullName evidence="2">Putative integral membrane protein</fullName>
    </submittedName>
</protein>
<dbReference type="AlphaFoldDB" id="A0A8X7NH34"/>
<keyword evidence="1" id="KW-1133">Transmembrane helix</keyword>
<feature type="transmembrane region" description="Helical" evidence="1">
    <location>
        <begin position="207"/>
        <end position="233"/>
    </location>
</feature>
<evidence type="ECO:0000313" key="2">
    <source>
        <dbReference type="EMBL" id="KAF6047111.1"/>
    </source>
</evidence>
<keyword evidence="1" id="KW-0812">Transmembrane</keyword>
<dbReference type="OrthoDB" id="4073891at2759"/>
<accession>A0A8X7NH34</accession>
<sequence length="311" mass="35182">MHEGDYQSKLEYTRYKRDRSLGLLWRICGTFFDACLALVVLLLFTSCTPLHPNGPNMIEIKIKADSEFAKNTLELIQQSLKFATYLSNDLSSVVNLSTTTTSDSILQQLDTLYNGNAYQLNPFGYCRQDQMGKKVGCYYSDGLNLIVCLLQDVGFQLRSITSSDDEIENQFVKLYYNAINQACSYRATTTFPCVLQLYNAYGKLVKWLAIAGICLPTLLFVISVLDLILYAFLGISSSFLRRVRLGTLTTCGICLNLVYVFTYVTWTHIGLLVKQYEMGTVVIQKENWITVNILIVACGIALVCQCCYKRR</sequence>
<evidence type="ECO:0000256" key="1">
    <source>
        <dbReference type="SAM" id="Phobius"/>
    </source>
</evidence>
<name>A0A8X7NH34_CANPA</name>